<protein>
    <submittedName>
        <fullName evidence="2">Uncharacterized protein</fullName>
    </submittedName>
</protein>
<evidence type="ECO:0000256" key="1">
    <source>
        <dbReference type="SAM" id="Phobius"/>
    </source>
</evidence>
<evidence type="ECO:0000313" key="2">
    <source>
        <dbReference type="EMBL" id="OIJ11469.1"/>
    </source>
</evidence>
<keyword evidence="3" id="KW-1185">Reference proteome</keyword>
<organism evidence="2 3">
    <name type="scientific">Anaerobacillus alkalilacustris</name>
    <dbReference type="NCBI Taxonomy" id="393763"/>
    <lineage>
        <taxon>Bacteria</taxon>
        <taxon>Bacillati</taxon>
        <taxon>Bacillota</taxon>
        <taxon>Bacilli</taxon>
        <taxon>Bacillales</taxon>
        <taxon>Bacillaceae</taxon>
        <taxon>Anaerobacillus</taxon>
    </lineage>
</organism>
<dbReference type="EMBL" id="MLQR01000038">
    <property type="protein sequence ID" value="OIJ11469.1"/>
    <property type="molecule type" value="Genomic_DNA"/>
</dbReference>
<keyword evidence="1" id="KW-0812">Transmembrane</keyword>
<keyword evidence="1" id="KW-0472">Membrane</keyword>
<evidence type="ECO:0000313" key="3">
    <source>
        <dbReference type="Proteomes" id="UP000179524"/>
    </source>
</evidence>
<reference evidence="2 3" key="1">
    <citation type="submission" date="2016-10" db="EMBL/GenBank/DDBJ databases">
        <title>Draft genome sequences of four alkaliphilic bacteria belonging to the Anaerobacillus genus.</title>
        <authorList>
            <person name="Bassil N.M."/>
            <person name="Lloyd J.R."/>
        </authorList>
    </citation>
    <scope>NUCLEOTIDE SEQUENCE [LARGE SCALE GENOMIC DNA]</scope>
    <source>
        <strain evidence="2 3">DSM 18345</strain>
    </source>
</reference>
<sequence>MRETLIFILIAALMLFVLIFFDILLGLSYNDIVRNIFKPFQVMEPYEALFMLFFLIFTIKKPYNKLVSLFRK</sequence>
<keyword evidence="1" id="KW-1133">Transmembrane helix</keyword>
<dbReference type="Pfam" id="PF26310">
    <property type="entry name" value="YczF"/>
    <property type="match status" value="1"/>
</dbReference>
<feature type="transmembrane region" description="Helical" evidence="1">
    <location>
        <begin position="46"/>
        <end position="63"/>
    </location>
</feature>
<dbReference type="InterPro" id="IPR058725">
    <property type="entry name" value="YczF"/>
</dbReference>
<accession>A0A1S2LG12</accession>
<gene>
    <name evidence="2" type="ORF">BKP37_15635</name>
</gene>
<name>A0A1S2LG12_9BACI</name>
<dbReference type="AlphaFoldDB" id="A0A1S2LG12"/>
<feature type="transmembrane region" description="Helical" evidence="1">
    <location>
        <begin position="6"/>
        <end position="25"/>
    </location>
</feature>
<proteinExistence type="predicted"/>
<comment type="caution">
    <text evidence="2">The sequence shown here is derived from an EMBL/GenBank/DDBJ whole genome shotgun (WGS) entry which is preliminary data.</text>
</comment>
<dbReference type="Proteomes" id="UP000179524">
    <property type="component" value="Unassembled WGS sequence"/>
</dbReference>